<proteinExistence type="predicted"/>
<sequence length="63" mass="6935">MSSIAVEWDQRALNSFWGAKNGGTAEEKARQEEIMFKFVVANVTIAVSAEIIHLSLLSLLLSL</sequence>
<protein>
    <submittedName>
        <fullName evidence="1">Uncharacterized protein</fullName>
    </submittedName>
</protein>
<name>A0ACB8T1U2_9AGAM</name>
<evidence type="ECO:0000313" key="1">
    <source>
        <dbReference type="EMBL" id="KAI0062437.1"/>
    </source>
</evidence>
<dbReference type="Proteomes" id="UP000814140">
    <property type="component" value="Unassembled WGS sequence"/>
</dbReference>
<accession>A0ACB8T1U2</accession>
<organism evidence="1 2">
    <name type="scientific">Artomyces pyxidatus</name>
    <dbReference type="NCBI Taxonomy" id="48021"/>
    <lineage>
        <taxon>Eukaryota</taxon>
        <taxon>Fungi</taxon>
        <taxon>Dikarya</taxon>
        <taxon>Basidiomycota</taxon>
        <taxon>Agaricomycotina</taxon>
        <taxon>Agaricomycetes</taxon>
        <taxon>Russulales</taxon>
        <taxon>Auriscalpiaceae</taxon>
        <taxon>Artomyces</taxon>
    </lineage>
</organism>
<comment type="caution">
    <text evidence="1">The sequence shown here is derived from an EMBL/GenBank/DDBJ whole genome shotgun (WGS) entry which is preliminary data.</text>
</comment>
<reference evidence="1" key="2">
    <citation type="journal article" date="2022" name="New Phytol.">
        <title>Evolutionary transition to the ectomycorrhizal habit in the genomes of a hyperdiverse lineage of mushroom-forming fungi.</title>
        <authorList>
            <person name="Looney B."/>
            <person name="Miyauchi S."/>
            <person name="Morin E."/>
            <person name="Drula E."/>
            <person name="Courty P.E."/>
            <person name="Kohler A."/>
            <person name="Kuo A."/>
            <person name="LaButti K."/>
            <person name="Pangilinan J."/>
            <person name="Lipzen A."/>
            <person name="Riley R."/>
            <person name="Andreopoulos W."/>
            <person name="He G."/>
            <person name="Johnson J."/>
            <person name="Nolan M."/>
            <person name="Tritt A."/>
            <person name="Barry K.W."/>
            <person name="Grigoriev I.V."/>
            <person name="Nagy L.G."/>
            <person name="Hibbett D."/>
            <person name="Henrissat B."/>
            <person name="Matheny P.B."/>
            <person name="Labbe J."/>
            <person name="Martin F.M."/>
        </authorList>
    </citation>
    <scope>NUCLEOTIDE SEQUENCE</scope>
    <source>
        <strain evidence="1">HHB10654</strain>
    </source>
</reference>
<keyword evidence="2" id="KW-1185">Reference proteome</keyword>
<dbReference type="EMBL" id="MU277207">
    <property type="protein sequence ID" value="KAI0062437.1"/>
    <property type="molecule type" value="Genomic_DNA"/>
</dbReference>
<gene>
    <name evidence="1" type="ORF">BV25DRAFT_1915979</name>
</gene>
<evidence type="ECO:0000313" key="2">
    <source>
        <dbReference type="Proteomes" id="UP000814140"/>
    </source>
</evidence>
<reference evidence="1" key="1">
    <citation type="submission" date="2021-03" db="EMBL/GenBank/DDBJ databases">
        <authorList>
            <consortium name="DOE Joint Genome Institute"/>
            <person name="Ahrendt S."/>
            <person name="Looney B.P."/>
            <person name="Miyauchi S."/>
            <person name="Morin E."/>
            <person name="Drula E."/>
            <person name="Courty P.E."/>
            <person name="Chicoki N."/>
            <person name="Fauchery L."/>
            <person name="Kohler A."/>
            <person name="Kuo A."/>
            <person name="Labutti K."/>
            <person name="Pangilinan J."/>
            <person name="Lipzen A."/>
            <person name="Riley R."/>
            <person name="Andreopoulos W."/>
            <person name="He G."/>
            <person name="Johnson J."/>
            <person name="Barry K.W."/>
            <person name="Grigoriev I.V."/>
            <person name="Nagy L."/>
            <person name="Hibbett D."/>
            <person name="Henrissat B."/>
            <person name="Matheny P.B."/>
            <person name="Labbe J."/>
            <person name="Martin F."/>
        </authorList>
    </citation>
    <scope>NUCLEOTIDE SEQUENCE</scope>
    <source>
        <strain evidence="1">HHB10654</strain>
    </source>
</reference>